<evidence type="ECO:0000256" key="1">
    <source>
        <dbReference type="SAM" id="MobiDB-lite"/>
    </source>
</evidence>
<feature type="region of interest" description="Disordered" evidence="1">
    <location>
        <begin position="67"/>
        <end position="98"/>
    </location>
</feature>
<organism evidence="2 3">
    <name type="scientific">Ralstonia phage phiAp1</name>
    <dbReference type="NCBI Taxonomy" id="2783867"/>
    <lineage>
        <taxon>Viruses</taxon>
        <taxon>Duplodnaviria</taxon>
        <taxon>Heunggongvirae</taxon>
        <taxon>Uroviricota</taxon>
        <taxon>Caudoviricetes</taxon>
        <taxon>Autographivirales</taxon>
        <taxon>Autoscriptoviridae</taxon>
        <taxon>Ayakvirus</taxon>
        <taxon>Ayakvirus Ap1</taxon>
    </lineage>
</organism>
<name>A0A1L7DS51_9CAUD</name>
<dbReference type="EMBL" id="KY117485">
    <property type="protein sequence ID" value="APU03156.1"/>
    <property type="molecule type" value="Genomic_DNA"/>
</dbReference>
<keyword evidence="3" id="KW-1185">Reference proteome</keyword>
<sequence>MFGLRSIGKSLANALSHVATKGEVKAIDDKLSAIVAAQPKVSISDIEATEREPKAAPLNRAARRKLYRARGKTGPRIRSTRAHAFHNKRGNKLDKHGMLTMPGKQTHDFTADKHWHSVDNRFVFGIIAATPRTLTKKEIKEGAQA</sequence>
<proteinExistence type="predicted"/>
<feature type="compositionally biased region" description="Basic residues" evidence="1">
    <location>
        <begin position="67"/>
        <end position="90"/>
    </location>
</feature>
<dbReference type="Proteomes" id="UP000221958">
    <property type="component" value="Segment"/>
</dbReference>
<evidence type="ECO:0000313" key="3">
    <source>
        <dbReference type="Proteomes" id="UP000221958"/>
    </source>
</evidence>
<gene>
    <name evidence="2" type="ORF">phiAp1_15</name>
</gene>
<evidence type="ECO:0000313" key="2">
    <source>
        <dbReference type="EMBL" id="APU03156.1"/>
    </source>
</evidence>
<protein>
    <submittedName>
        <fullName evidence="2">Uncharacterized protein</fullName>
    </submittedName>
</protein>
<reference evidence="3" key="1">
    <citation type="submission" date="2016-11" db="EMBL/GenBank/DDBJ databases">
        <authorList>
            <person name="Xavier A.S."/>
            <person name="Silva F.P."/>
            <person name="Vidigal P.M.P."/>
            <person name="Lima T.T.M."/>
            <person name="Souza F.O."/>
            <person name="Alfenas-Zerbini P."/>
        </authorList>
    </citation>
    <scope>NUCLEOTIDE SEQUENCE [LARGE SCALE GENOMIC DNA]</scope>
</reference>
<accession>A0A1L7DS51</accession>